<dbReference type="PANTHER" id="PTHR11012:SF30">
    <property type="entry name" value="PROTEIN KINASE-LIKE DOMAIN-CONTAINING"/>
    <property type="match status" value="1"/>
</dbReference>
<comment type="caution">
    <text evidence="2">The sequence shown here is derived from an EMBL/GenBank/DDBJ whole genome shotgun (WGS) entry which is preliminary data.</text>
</comment>
<evidence type="ECO:0000313" key="3">
    <source>
        <dbReference type="Proteomes" id="UP000789524"/>
    </source>
</evidence>
<keyword evidence="3" id="KW-1185">Reference proteome</keyword>
<dbReference type="InterPro" id="IPR015897">
    <property type="entry name" value="CHK_kinase-like"/>
</dbReference>
<dbReference type="PANTHER" id="PTHR11012">
    <property type="entry name" value="PROTEIN KINASE-LIKE DOMAIN-CONTAINING"/>
    <property type="match status" value="1"/>
</dbReference>
<dbReference type="InterPro" id="IPR011009">
    <property type="entry name" value="Kinase-like_dom_sf"/>
</dbReference>
<protein>
    <submittedName>
        <fullName evidence="2">(African queen) hypothetical protein</fullName>
    </submittedName>
</protein>
<proteinExistence type="predicted"/>
<name>A0A8J2QF29_9NEOP</name>
<dbReference type="Pfam" id="PF02958">
    <property type="entry name" value="EcKL"/>
    <property type="match status" value="1"/>
</dbReference>
<dbReference type="SUPFAM" id="SSF56112">
    <property type="entry name" value="Protein kinase-like (PK-like)"/>
    <property type="match status" value="1"/>
</dbReference>
<dbReference type="Gene3D" id="3.90.1200.10">
    <property type="match status" value="1"/>
</dbReference>
<sequence length="398" mass="47113">MCDINANRIIQRVEDLRVELQDTIRNIVKKEGYKDHDIKVIKLKTNGDNYLGSLYEIDIKGVVEDEKKETNIFAKVILNPDITTTVSLENLYLIELFVYNELSKIFHDVQEEAKVPITERYNIARSYQQKNNNMIVLENLSRKGFKVYNRLDVMSLKFAELCIQQLARFHGLSFVIEKKMPEFFNKRIRILEHPIVYNDELTKLVKQNSVYTINLFEGDEKMRIEKFASSVLQKMKKYNLDRNCICCMTHGDFRISNIMVREKEGEAVEVVPVDYQLLDCGCPVRDFLYFIFTGTDQKFRRQHMNHLKDLYYETMTKFLNYFDMKAEDVFPRKEFEKMYRERLDYGLLPLMMGAPFLFGDDDNDVENTAFTDLAFEPGPLFEERVRGVIDDFIEWGYL</sequence>
<accession>A0A8J2QF29</accession>
<feature type="domain" description="CHK kinase-like" evidence="1">
    <location>
        <begin position="135"/>
        <end position="321"/>
    </location>
</feature>
<dbReference type="Proteomes" id="UP000789524">
    <property type="component" value="Unassembled WGS sequence"/>
</dbReference>
<gene>
    <name evidence="2" type="ORF">DCHRY22_LOCUS2999</name>
</gene>
<dbReference type="EMBL" id="CAKASE010000046">
    <property type="protein sequence ID" value="CAG9561502.1"/>
    <property type="molecule type" value="Genomic_DNA"/>
</dbReference>
<evidence type="ECO:0000259" key="1">
    <source>
        <dbReference type="SMART" id="SM00587"/>
    </source>
</evidence>
<evidence type="ECO:0000313" key="2">
    <source>
        <dbReference type="EMBL" id="CAG9561502.1"/>
    </source>
</evidence>
<dbReference type="InterPro" id="IPR004119">
    <property type="entry name" value="EcKL"/>
</dbReference>
<dbReference type="SMART" id="SM00587">
    <property type="entry name" value="CHK"/>
    <property type="match status" value="1"/>
</dbReference>
<dbReference type="AlphaFoldDB" id="A0A8J2QF29"/>
<organism evidence="2 3">
    <name type="scientific">Danaus chrysippus</name>
    <name type="common">African queen</name>
    <dbReference type="NCBI Taxonomy" id="151541"/>
    <lineage>
        <taxon>Eukaryota</taxon>
        <taxon>Metazoa</taxon>
        <taxon>Ecdysozoa</taxon>
        <taxon>Arthropoda</taxon>
        <taxon>Hexapoda</taxon>
        <taxon>Insecta</taxon>
        <taxon>Pterygota</taxon>
        <taxon>Neoptera</taxon>
        <taxon>Endopterygota</taxon>
        <taxon>Lepidoptera</taxon>
        <taxon>Glossata</taxon>
        <taxon>Ditrysia</taxon>
        <taxon>Papilionoidea</taxon>
        <taxon>Nymphalidae</taxon>
        <taxon>Danainae</taxon>
        <taxon>Danaini</taxon>
        <taxon>Danaina</taxon>
        <taxon>Danaus</taxon>
        <taxon>Anosia</taxon>
    </lineage>
</organism>
<dbReference type="OrthoDB" id="191037at2759"/>
<reference evidence="2" key="1">
    <citation type="submission" date="2021-09" db="EMBL/GenBank/DDBJ databases">
        <authorList>
            <person name="Martin H S."/>
        </authorList>
    </citation>
    <scope>NUCLEOTIDE SEQUENCE</scope>
</reference>